<dbReference type="RefSeq" id="WP_186901083.1">
    <property type="nucleotide sequence ID" value="NZ_JACOOT010000014.1"/>
</dbReference>
<dbReference type="GO" id="GO:0003677">
    <property type="term" value="F:DNA binding"/>
    <property type="evidence" value="ECO:0007669"/>
    <property type="project" value="InterPro"/>
</dbReference>
<dbReference type="Gene3D" id="1.10.260.40">
    <property type="entry name" value="lambda repressor-like DNA-binding domains"/>
    <property type="match status" value="1"/>
</dbReference>
<gene>
    <name evidence="2" type="ORF">H8S54_05955</name>
</gene>
<dbReference type="InterPro" id="IPR001387">
    <property type="entry name" value="Cro/C1-type_HTH"/>
</dbReference>
<dbReference type="InterPro" id="IPR010982">
    <property type="entry name" value="Lambda_DNA-bd_dom_sf"/>
</dbReference>
<name>A0A8I0DRI5_9FIRM</name>
<dbReference type="EMBL" id="JACOOT010000014">
    <property type="protein sequence ID" value="MBC5650662.1"/>
    <property type="molecule type" value="Genomic_DNA"/>
</dbReference>
<sequence>MGMLSGMQKNDLKMEKCVVSKPYNPEEKCEQLVENIKLLCKERAISYYALAQKADISTSALHSMMTGKTKPYMYTVYKLCNALEIPISELLIDEECEEKEVLTFDELQMLAVYRQLSVGEKDLIHDVVKLLQGYEVKRK</sequence>
<dbReference type="PROSITE" id="PS50943">
    <property type="entry name" value="HTH_CROC1"/>
    <property type="match status" value="1"/>
</dbReference>
<keyword evidence="3" id="KW-1185">Reference proteome</keyword>
<feature type="domain" description="HTH cro/C1-type" evidence="1">
    <location>
        <begin position="36"/>
        <end position="90"/>
    </location>
</feature>
<comment type="caution">
    <text evidence="2">The sequence shown here is derived from an EMBL/GenBank/DDBJ whole genome shotgun (WGS) entry which is preliminary data.</text>
</comment>
<evidence type="ECO:0000259" key="1">
    <source>
        <dbReference type="PROSITE" id="PS50943"/>
    </source>
</evidence>
<dbReference type="AlphaFoldDB" id="A0A8I0DRI5"/>
<dbReference type="Proteomes" id="UP000652847">
    <property type="component" value="Unassembled WGS sequence"/>
</dbReference>
<reference evidence="2 3" key="1">
    <citation type="submission" date="2020-08" db="EMBL/GenBank/DDBJ databases">
        <title>Genome public.</title>
        <authorList>
            <person name="Liu C."/>
            <person name="Sun Q."/>
        </authorList>
    </citation>
    <scope>NUCLEOTIDE SEQUENCE [LARGE SCALE GENOMIC DNA]</scope>
    <source>
        <strain evidence="2 3">BX17</strain>
    </source>
</reference>
<evidence type="ECO:0000313" key="3">
    <source>
        <dbReference type="Proteomes" id="UP000652847"/>
    </source>
</evidence>
<dbReference type="SUPFAM" id="SSF47413">
    <property type="entry name" value="lambda repressor-like DNA-binding domains"/>
    <property type="match status" value="1"/>
</dbReference>
<proteinExistence type="predicted"/>
<organism evidence="2 3">
    <name type="scientific">Blautia segnis</name>
    <dbReference type="NCBI Taxonomy" id="2763030"/>
    <lineage>
        <taxon>Bacteria</taxon>
        <taxon>Bacillati</taxon>
        <taxon>Bacillota</taxon>
        <taxon>Clostridia</taxon>
        <taxon>Lachnospirales</taxon>
        <taxon>Lachnospiraceae</taxon>
        <taxon>Blautia</taxon>
    </lineage>
</organism>
<dbReference type="SMART" id="SM00530">
    <property type="entry name" value="HTH_XRE"/>
    <property type="match status" value="1"/>
</dbReference>
<dbReference type="Pfam" id="PF13443">
    <property type="entry name" value="HTH_26"/>
    <property type="match status" value="1"/>
</dbReference>
<evidence type="ECO:0000313" key="2">
    <source>
        <dbReference type="EMBL" id="MBC5650662.1"/>
    </source>
</evidence>
<dbReference type="CDD" id="cd00093">
    <property type="entry name" value="HTH_XRE"/>
    <property type="match status" value="1"/>
</dbReference>
<accession>A0A8I0DRI5</accession>
<protein>
    <submittedName>
        <fullName evidence="2">Helix-turn-helix transcriptional regulator</fullName>
    </submittedName>
</protein>